<dbReference type="EMBL" id="CP119878">
    <property type="protein sequence ID" value="WFD34169.1"/>
    <property type="molecule type" value="Genomic_DNA"/>
</dbReference>
<evidence type="ECO:0000256" key="6">
    <source>
        <dbReference type="ARBA" id="ARBA00023242"/>
    </source>
</evidence>
<dbReference type="Pfam" id="PF01399">
    <property type="entry name" value="PCI"/>
    <property type="match status" value="1"/>
</dbReference>
<evidence type="ECO:0000256" key="3">
    <source>
        <dbReference type="ARBA" id="ARBA00008793"/>
    </source>
</evidence>
<dbReference type="SUPFAM" id="SSF46785">
    <property type="entry name" value="Winged helix' DNA-binding domain"/>
    <property type="match status" value="1"/>
</dbReference>
<dbReference type="PANTHER" id="PTHR14145">
    <property type="entry name" value="26S PROTESOME SUBUNIT 6"/>
    <property type="match status" value="1"/>
</dbReference>
<dbReference type="AlphaFoldDB" id="A0AAF0J658"/>
<evidence type="ECO:0000256" key="2">
    <source>
        <dbReference type="ARBA" id="ARBA00004496"/>
    </source>
</evidence>
<keyword evidence="5" id="KW-0736">Signalosome</keyword>
<dbReference type="GO" id="GO:0008180">
    <property type="term" value="C:COP9 signalosome"/>
    <property type="evidence" value="ECO:0007669"/>
    <property type="project" value="UniProtKB-KW"/>
</dbReference>
<evidence type="ECO:0000259" key="8">
    <source>
        <dbReference type="Pfam" id="PF10602"/>
    </source>
</evidence>
<keyword evidence="4" id="KW-0963">Cytoplasm</keyword>
<evidence type="ECO:0000256" key="5">
    <source>
        <dbReference type="ARBA" id="ARBA00022790"/>
    </source>
</evidence>
<gene>
    <name evidence="9" type="ORF">MCUN1_001006</name>
</gene>
<evidence type="ECO:0000313" key="9">
    <source>
        <dbReference type="EMBL" id="WFD34169.1"/>
    </source>
</evidence>
<feature type="domain" description="26S proteasome regulatory subunit Rpn7 N-terminal" evidence="8">
    <location>
        <begin position="82"/>
        <end position="184"/>
    </location>
</feature>
<keyword evidence="6" id="KW-0539">Nucleus</keyword>
<dbReference type="GO" id="GO:0005737">
    <property type="term" value="C:cytoplasm"/>
    <property type="evidence" value="ECO:0007669"/>
    <property type="project" value="UniProtKB-SubCell"/>
</dbReference>
<name>A0AAF0J658_9BASI</name>
<dbReference type="Gene3D" id="1.25.40.570">
    <property type="match status" value="2"/>
</dbReference>
<dbReference type="InterPro" id="IPR036390">
    <property type="entry name" value="WH_DNA-bd_sf"/>
</dbReference>
<evidence type="ECO:0000256" key="4">
    <source>
        <dbReference type="ARBA" id="ARBA00022490"/>
    </source>
</evidence>
<feature type="domain" description="PCI" evidence="7">
    <location>
        <begin position="342"/>
        <end position="423"/>
    </location>
</feature>
<dbReference type="InterPro" id="IPR019585">
    <property type="entry name" value="Rpn7/CSN1"/>
</dbReference>
<sequence>MVGRDALMWDDASVATVERFSLEEHVGDTRGHARVHRLLYVAERVPSLRTAAASAAADTAKSDTRDIEIYQAAIALADAEPDKSWIEATEKHVRQEAELLTAELRMYENNMITESVRMGHNDLGDHYVRSGRFSDALVHYDKMREFSMSHEHVLEANLRAMYTAFVLGIPDAALSYADKAACALSSIRPAATPGQNESWRTTLAAGSISIAPRGPTPGGASIDALFRGNPQPDGVDSRAQISSRIAAMRTLCRFAACDLTKALPEVDAGSELGFVDIVPPAALAWYAVLGVLSDPGTGKNGRCSKLSEDAMFKRLSESDAAPRDILHAFRAGDMRRTLLLLRQHIASIRLDPIIGGHVPQMLSSITQRMLARYLSAYRRVSVGRLATVFGWEEDMMRTQLLELALNGLVEIQIDWPAQTVTVSGTTERDAVDTILQHGRAAAQMRDRLIIALKMEAAGHVVGA</sequence>
<proteinExistence type="inferred from homology"/>
<accession>A0AAF0J658</accession>
<dbReference type="Proteomes" id="UP001219933">
    <property type="component" value="Chromosome 2"/>
</dbReference>
<dbReference type="InterPro" id="IPR000717">
    <property type="entry name" value="PCI_dom"/>
</dbReference>
<evidence type="ECO:0000313" key="10">
    <source>
        <dbReference type="Proteomes" id="UP001219933"/>
    </source>
</evidence>
<dbReference type="InterPro" id="IPR045135">
    <property type="entry name" value="Rpn7_N"/>
</dbReference>
<dbReference type="Pfam" id="PF10602">
    <property type="entry name" value="RPN7"/>
    <property type="match status" value="1"/>
</dbReference>
<evidence type="ECO:0000259" key="7">
    <source>
        <dbReference type="Pfam" id="PF01399"/>
    </source>
</evidence>
<organism evidence="9 10">
    <name type="scientific">Malassezia cuniculi</name>
    <dbReference type="NCBI Taxonomy" id="948313"/>
    <lineage>
        <taxon>Eukaryota</taxon>
        <taxon>Fungi</taxon>
        <taxon>Dikarya</taxon>
        <taxon>Basidiomycota</taxon>
        <taxon>Ustilaginomycotina</taxon>
        <taxon>Malasseziomycetes</taxon>
        <taxon>Malasseziales</taxon>
        <taxon>Malasseziaceae</taxon>
        <taxon>Malassezia</taxon>
    </lineage>
</organism>
<comment type="subcellular location">
    <subcellularLocation>
        <location evidence="2">Cytoplasm</location>
    </subcellularLocation>
    <subcellularLocation>
        <location evidence="1">Nucleus</location>
    </subcellularLocation>
</comment>
<comment type="similarity">
    <text evidence="3">Belongs to the CSN1 family.</text>
</comment>
<evidence type="ECO:0000256" key="1">
    <source>
        <dbReference type="ARBA" id="ARBA00004123"/>
    </source>
</evidence>
<evidence type="ECO:0008006" key="11">
    <source>
        <dbReference type="Google" id="ProtNLM"/>
    </source>
</evidence>
<dbReference type="PANTHER" id="PTHR14145:SF2">
    <property type="entry name" value="COP9 SIGNALOSOME COMPLEX SUBUNIT 1"/>
    <property type="match status" value="1"/>
</dbReference>
<reference evidence="9" key="1">
    <citation type="submission" date="2023-03" db="EMBL/GenBank/DDBJ databases">
        <title>Mating type loci evolution in Malassezia.</title>
        <authorList>
            <person name="Coelho M.A."/>
        </authorList>
    </citation>
    <scope>NUCLEOTIDE SEQUENCE</scope>
    <source>
        <strain evidence="9">CBS 11721</strain>
    </source>
</reference>
<protein>
    <recommendedName>
        <fullName evidence="11">COP9 signalosome complex subunit 1</fullName>
    </recommendedName>
</protein>
<keyword evidence="10" id="KW-1185">Reference proteome</keyword>